<dbReference type="InterPro" id="IPR013783">
    <property type="entry name" value="Ig-like_fold"/>
</dbReference>
<sequence>MSRSSRAVVTLPKTAKRGEVFSIRAIVQHEMESGFRHTEQGVRVPRDIIREFVCTYNGKEVFKADLHPGVGSNPLFIFYAKADQSGTLEFKWTGDSDYLTIVKQAITVL</sequence>
<dbReference type="Pfam" id="PF08770">
    <property type="entry name" value="SoxZ"/>
    <property type="match status" value="1"/>
</dbReference>
<gene>
    <name evidence="2" type="primary">soxZ</name>
    <name evidence="2" type="ORF">NKE59_03415</name>
</gene>
<evidence type="ECO:0000313" key="2">
    <source>
        <dbReference type="EMBL" id="XCC58354.1"/>
    </source>
</evidence>
<dbReference type="InterPro" id="IPR014756">
    <property type="entry name" value="Ig_E-set"/>
</dbReference>
<evidence type="ECO:0000259" key="1">
    <source>
        <dbReference type="Pfam" id="PF08770"/>
    </source>
</evidence>
<name>A0AAU8A418_9BURK</name>
<feature type="domain" description="Sulphur oxidation protein SoxZ" evidence="1">
    <location>
        <begin position="12"/>
        <end position="96"/>
    </location>
</feature>
<proteinExistence type="predicted"/>
<protein>
    <submittedName>
        <fullName evidence="2">Thiosulfate oxidation carrier complex protein SoxZ</fullName>
    </submittedName>
</protein>
<dbReference type="AlphaFoldDB" id="A0AAU8A418"/>
<reference evidence="2" key="1">
    <citation type="submission" date="2022-06" db="EMBL/GenBank/DDBJ databases">
        <title>New Polynucleobacter species.</title>
        <authorList>
            <person name="Hahn M.W."/>
        </authorList>
    </citation>
    <scope>NUCLEOTIDE SEQUENCE</scope>
    <source>
        <strain evidence="2">UK-FUSCHL-C3</strain>
    </source>
</reference>
<dbReference type="NCBIfam" id="TIGR04490">
    <property type="entry name" value="SoxZ_true"/>
    <property type="match status" value="1"/>
</dbReference>
<dbReference type="SUPFAM" id="SSF81296">
    <property type="entry name" value="E set domains"/>
    <property type="match status" value="1"/>
</dbReference>
<dbReference type="EMBL" id="CP099959">
    <property type="protein sequence ID" value="XCC58354.1"/>
    <property type="molecule type" value="Genomic_DNA"/>
</dbReference>
<dbReference type="InterPro" id="IPR030995">
    <property type="entry name" value="SoxZ"/>
</dbReference>
<accession>A0AAU8A418</accession>
<dbReference type="InterPro" id="IPR014880">
    <property type="entry name" value="SoxZ_dom"/>
</dbReference>
<organism evidence="2">
    <name type="scientific">Polynucleobacter sp. UK-FUSCHL-C3</name>
    <dbReference type="NCBI Taxonomy" id="2955208"/>
    <lineage>
        <taxon>Bacteria</taxon>
        <taxon>Pseudomonadati</taxon>
        <taxon>Pseudomonadota</taxon>
        <taxon>Betaproteobacteria</taxon>
        <taxon>Burkholderiales</taxon>
        <taxon>Burkholderiaceae</taxon>
        <taxon>Polynucleobacter</taxon>
    </lineage>
</organism>
<dbReference type="Gene3D" id="2.60.40.10">
    <property type="entry name" value="Immunoglobulins"/>
    <property type="match status" value="1"/>
</dbReference>
<dbReference type="RefSeq" id="WP_353439578.1">
    <property type="nucleotide sequence ID" value="NZ_CP099959.1"/>
</dbReference>